<dbReference type="SMART" id="SM01003">
    <property type="entry name" value="AlaDh_PNT_N"/>
    <property type="match status" value="1"/>
</dbReference>
<proteinExistence type="predicted"/>
<dbReference type="SUPFAM" id="SSF52283">
    <property type="entry name" value="Formate/glycerate dehydrogenase catalytic domain-like"/>
    <property type="match status" value="1"/>
</dbReference>
<dbReference type="InterPro" id="IPR007886">
    <property type="entry name" value="AlaDH/PNT_N"/>
</dbReference>
<accession>A0A919APR9</accession>
<dbReference type="EMBL" id="BNCI01000001">
    <property type="protein sequence ID" value="GHF19524.1"/>
    <property type="molecule type" value="Genomic_DNA"/>
</dbReference>
<dbReference type="GO" id="GO:0005886">
    <property type="term" value="C:plasma membrane"/>
    <property type="evidence" value="ECO:0007669"/>
    <property type="project" value="TreeGrafter"/>
</dbReference>
<gene>
    <name evidence="2" type="ORF">GCM10017044_12750</name>
</gene>
<name>A0A919APR9_9PROT</name>
<evidence type="ECO:0000259" key="1">
    <source>
        <dbReference type="SMART" id="SM01003"/>
    </source>
</evidence>
<comment type="caution">
    <text evidence="2">The sequence shown here is derived from an EMBL/GenBank/DDBJ whole genome shotgun (WGS) entry which is preliminary data.</text>
</comment>
<protein>
    <recommendedName>
        <fullName evidence="1">Alanine dehydrogenase/pyridine nucleotide transhydrogenase N-terminal domain-containing protein</fullName>
    </recommendedName>
</protein>
<dbReference type="RefSeq" id="WP_191250983.1">
    <property type="nucleotide sequence ID" value="NZ_BNCI01000001.1"/>
</dbReference>
<reference evidence="2" key="1">
    <citation type="journal article" date="2014" name="Int. J. Syst. Evol. Microbiol.">
        <title>Complete genome sequence of Corynebacterium casei LMG S-19264T (=DSM 44701T), isolated from a smear-ripened cheese.</title>
        <authorList>
            <consortium name="US DOE Joint Genome Institute (JGI-PGF)"/>
            <person name="Walter F."/>
            <person name="Albersmeier A."/>
            <person name="Kalinowski J."/>
            <person name="Ruckert C."/>
        </authorList>
    </citation>
    <scope>NUCLEOTIDE SEQUENCE</scope>
    <source>
        <strain evidence="2">KCTC 42590</strain>
    </source>
</reference>
<dbReference type="Pfam" id="PF05222">
    <property type="entry name" value="AlaDh_PNT_N"/>
    <property type="match status" value="1"/>
</dbReference>
<dbReference type="Proteomes" id="UP000630923">
    <property type="component" value="Unassembled WGS sequence"/>
</dbReference>
<dbReference type="AlphaFoldDB" id="A0A919APR9"/>
<reference evidence="2" key="2">
    <citation type="submission" date="2020-09" db="EMBL/GenBank/DDBJ databases">
        <authorList>
            <person name="Sun Q."/>
            <person name="Kim S."/>
        </authorList>
    </citation>
    <scope>NUCLEOTIDE SEQUENCE</scope>
    <source>
        <strain evidence="2">KCTC 42590</strain>
    </source>
</reference>
<feature type="domain" description="Alanine dehydrogenase/pyridine nucleotide transhydrogenase N-terminal" evidence="1">
    <location>
        <begin position="19"/>
        <end position="144"/>
    </location>
</feature>
<dbReference type="GO" id="GO:0006524">
    <property type="term" value="P:alanine catabolic process"/>
    <property type="evidence" value="ECO:0007669"/>
    <property type="project" value="TreeGrafter"/>
</dbReference>
<organism evidence="2 3">
    <name type="scientific">Kordiimonas sediminis</name>
    <dbReference type="NCBI Taxonomy" id="1735581"/>
    <lineage>
        <taxon>Bacteria</taxon>
        <taxon>Pseudomonadati</taxon>
        <taxon>Pseudomonadota</taxon>
        <taxon>Alphaproteobacteria</taxon>
        <taxon>Kordiimonadales</taxon>
        <taxon>Kordiimonadaceae</taxon>
        <taxon>Kordiimonas</taxon>
    </lineage>
</organism>
<dbReference type="GO" id="GO:0000286">
    <property type="term" value="F:alanine dehydrogenase activity"/>
    <property type="evidence" value="ECO:0007669"/>
    <property type="project" value="TreeGrafter"/>
</dbReference>
<evidence type="ECO:0000313" key="3">
    <source>
        <dbReference type="Proteomes" id="UP000630923"/>
    </source>
</evidence>
<dbReference type="Gene3D" id="3.40.50.720">
    <property type="entry name" value="NAD(P)-binding Rossmann-like Domain"/>
    <property type="match status" value="1"/>
</dbReference>
<dbReference type="PANTHER" id="PTHR42795">
    <property type="entry name" value="ALANINE DEHYDROGENASE"/>
    <property type="match status" value="1"/>
</dbReference>
<keyword evidence="3" id="KW-1185">Reference proteome</keyword>
<sequence length="427" mass="44967">MTAFRSIALVKNKEAQSLSSPQDDRVALVPADVRTLVDDGVSVLVQSGAGSDAGFSDDSYVQAGAELCETADACAEADLVVSLDTAVKLAPLGSSVLLARSTGQIEALENHGGGTVIALERIVESPKVQSDQEILGRMAMAEALAPFIATKSMNDLEIRFIGWSDLFPYCIRRSCNRAPASLKLLSENAGISDMDVVGLNALYVYDSRTWSDPKKAVAKLKRKKANLFDVAVFVAEQGEEAVADYRDDHEMHQFGKRRITWDKEAGRAAAKQGLSLYAEQAGAKKTAKIHAAVSGYGPMELGVIEELLGQAVGSVAVLTDQQKNSSALNSSLSDADLVFVGADSDPVAHAVSAETSITIMLTADGTAGDSEGGGAGTILSADDWALYVPADEMSALVSCQITDILLGKERLIEGLEQLAPGVACARL</sequence>
<dbReference type="PANTHER" id="PTHR42795:SF1">
    <property type="entry name" value="ALANINE DEHYDROGENASE"/>
    <property type="match status" value="1"/>
</dbReference>
<evidence type="ECO:0000313" key="2">
    <source>
        <dbReference type="EMBL" id="GHF19524.1"/>
    </source>
</evidence>